<dbReference type="AlphaFoldDB" id="A0A1G2S723"/>
<keyword evidence="2" id="KW-0472">Membrane</keyword>
<evidence type="ECO:0000259" key="3">
    <source>
        <dbReference type="Pfam" id="PF00534"/>
    </source>
</evidence>
<evidence type="ECO:0000313" key="4">
    <source>
        <dbReference type="EMBL" id="OHA80372.1"/>
    </source>
</evidence>
<dbReference type="InterPro" id="IPR001296">
    <property type="entry name" value="Glyco_trans_1"/>
</dbReference>
<dbReference type="PANTHER" id="PTHR46401:SF2">
    <property type="entry name" value="GLYCOSYLTRANSFERASE WBBK-RELATED"/>
    <property type="match status" value="1"/>
</dbReference>
<sequence length="381" mass="43308">MKLIYLANIRLPTEKAHGIQIMKMCEAFANTQDMEVELVIPQRLNPIKENPFVYYGVRENFTITKIPTLDLVSYGKIGFFLQVLSFSFFALFYTLFSGKAHVIYSRDELPLYILSFFKKNIFWETHAKKDNFFAVRVLHSARGIISVTQGLKDFYVTKGVNKEKILVASDGVDIRQFDTKKNNTESREGFGLPKDKKIIGYVGKYKTMGEPKGVDDLITSFTQVLVSALDAFLLLVGINENEVTEVKKVFQRAGVGEEHYKIVAHLPQQEAFMYMKASDVLVMNYPNTPHYAHYMSPLKLFEYMASGVPIITTDLPSVREILNESNALIVKNENVDGLSKGLCFLLENAEFSAKIAEQAHRDVQNYTWKKRAAAISLFMGI</sequence>
<dbReference type="SUPFAM" id="SSF53756">
    <property type="entry name" value="UDP-Glycosyltransferase/glycogen phosphorylase"/>
    <property type="match status" value="1"/>
</dbReference>
<dbReference type="PANTHER" id="PTHR46401">
    <property type="entry name" value="GLYCOSYLTRANSFERASE WBBK-RELATED"/>
    <property type="match status" value="1"/>
</dbReference>
<dbReference type="Gene3D" id="3.40.50.2000">
    <property type="entry name" value="Glycogen Phosphorylase B"/>
    <property type="match status" value="2"/>
</dbReference>
<keyword evidence="2" id="KW-0812">Transmembrane</keyword>
<dbReference type="Proteomes" id="UP000179118">
    <property type="component" value="Unassembled WGS sequence"/>
</dbReference>
<evidence type="ECO:0000313" key="5">
    <source>
        <dbReference type="Proteomes" id="UP000179118"/>
    </source>
</evidence>
<evidence type="ECO:0000256" key="1">
    <source>
        <dbReference type="ARBA" id="ARBA00022679"/>
    </source>
</evidence>
<dbReference type="GO" id="GO:0016757">
    <property type="term" value="F:glycosyltransferase activity"/>
    <property type="evidence" value="ECO:0007669"/>
    <property type="project" value="InterPro"/>
</dbReference>
<accession>A0A1G2S723</accession>
<name>A0A1G2S723_9BACT</name>
<keyword evidence="2" id="KW-1133">Transmembrane helix</keyword>
<feature type="transmembrane region" description="Helical" evidence="2">
    <location>
        <begin position="77"/>
        <end position="96"/>
    </location>
</feature>
<proteinExistence type="predicted"/>
<feature type="domain" description="Glycosyl transferase family 1" evidence="3">
    <location>
        <begin position="184"/>
        <end position="360"/>
    </location>
</feature>
<dbReference type="Pfam" id="PF00534">
    <property type="entry name" value="Glycos_transf_1"/>
    <property type="match status" value="1"/>
</dbReference>
<organism evidence="4 5">
    <name type="scientific">Candidatus Yonathbacteria bacterium RIFCSPHIGHO2_02_FULL_44_14</name>
    <dbReference type="NCBI Taxonomy" id="1802724"/>
    <lineage>
        <taxon>Bacteria</taxon>
        <taxon>Candidatus Yonathiibacteriota</taxon>
    </lineage>
</organism>
<comment type="caution">
    <text evidence="4">The sequence shown here is derived from an EMBL/GenBank/DDBJ whole genome shotgun (WGS) entry which is preliminary data.</text>
</comment>
<dbReference type="EMBL" id="MHUT01000022">
    <property type="protein sequence ID" value="OHA80372.1"/>
    <property type="molecule type" value="Genomic_DNA"/>
</dbReference>
<dbReference type="GO" id="GO:0009103">
    <property type="term" value="P:lipopolysaccharide biosynthetic process"/>
    <property type="evidence" value="ECO:0007669"/>
    <property type="project" value="TreeGrafter"/>
</dbReference>
<reference evidence="4 5" key="1">
    <citation type="journal article" date="2016" name="Nat. Commun.">
        <title>Thousands of microbial genomes shed light on interconnected biogeochemical processes in an aquifer system.</title>
        <authorList>
            <person name="Anantharaman K."/>
            <person name="Brown C.T."/>
            <person name="Hug L.A."/>
            <person name="Sharon I."/>
            <person name="Castelle C.J."/>
            <person name="Probst A.J."/>
            <person name="Thomas B.C."/>
            <person name="Singh A."/>
            <person name="Wilkins M.J."/>
            <person name="Karaoz U."/>
            <person name="Brodie E.L."/>
            <person name="Williams K.H."/>
            <person name="Hubbard S.S."/>
            <person name="Banfield J.F."/>
        </authorList>
    </citation>
    <scope>NUCLEOTIDE SEQUENCE [LARGE SCALE GENOMIC DNA]</scope>
</reference>
<protein>
    <recommendedName>
        <fullName evidence="3">Glycosyl transferase family 1 domain-containing protein</fullName>
    </recommendedName>
</protein>
<keyword evidence="1" id="KW-0808">Transferase</keyword>
<evidence type="ECO:0000256" key="2">
    <source>
        <dbReference type="SAM" id="Phobius"/>
    </source>
</evidence>
<gene>
    <name evidence="4" type="ORF">A3D51_03590</name>
</gene>